<proteinExistence type="predicted"/>
<evidence type="ECO:0000259" key="1">
    <source>
        <dbReference type="PROSITE" id="PS50883"/>
    </source>
</evidence>
<dbReference type="InterPro" id="IPR000160">
    <property type="entry name" value="GGDEF_dom"/>
</dbReference>
<dbReference type="SUPFAM" id="SSF55073">
    <property type="entry name" value="Nucleotide cyclase"/>
    <property type="match status" value="1"/>
</dbReference>
<dbReference type="PANTHER" id="PTHR33121:SF79">
    <property type="entry name" value="CYCLIC DI-GMP PHOSPHODIESTERASE PDED-RELATED"/>
    <property type="match status" value="1"/>
</dbReference>
<dbReference type="SUPFAM" id="SSF141868">
    <property type="entry name" value="EAL domain-like"/>
    <property type="match status" value="1"/>
</dbReference>
<dbReference type="Pfam" id="PF00563">
    <property type="entry name" value="EAL"/>
    <property type="match status" value="1"/>
</dbReference>
<evidence type="ECO:0000259" key="2">
    <source>
        <dbReference type="PROSITE" id="PS50887"/>
    </source>
</evidence>
<dbReference type="Gene3D" id="3.30.70.270">
    <property type="match status" value="1"/>
</dbReference>
<dbReference type="PROSITE" id="PS50887">
    <property type="entry name" value="GGDEF"/>
    <property type="match status" value="1"/>
</dbReference>
<dbReference type="SMART" id="SM00267">
    <property type="entry name" value="GGDEF"/>
    <property type="match status" value="1"/>
</dbReference>
<evidence type="ECO:0000313" key="3">
    <source>
        <dbReference type="EMBL" id="HFG19570.1"/>
    </source>
</evidence>
<dbReference type="GO" id="GO:0071111">
    <property type="term" value="F:cyclic-guanylate-specific phosphodiesterase activity"/>
    <property type="evidence" value="ECO:0007669"/>
    <property type="project" value="InterPro"/>
</dbReference>
<dbReference type="PANTHER" id="PTHR33121">
    <property type="entry name" value="CYCLIC DI-GMP PHOSPHODIESTERASE PDEF"/>
    <property type="match status" value="1"/>
</dbReference>
<gene>
    <name evidence="3" type="ORF">ENS82_02475</name>
</gene>
<dbReference type="Pfam" id="PF00990">
    <property type="entry name" value="GGDEF"/>
    <property type="match status" value="1"/>
</dbReference>
<feature type="domain" description="EAL" evidence="1">
    <location>
        <begin position="470"/>
        <end position="726"/>
    </location>
</feature>
<dbReference type="InterPro" id="IPR003018">
    <property type="entry name" value="GAF"/>
</dbReference>
<name>A0A7C3DET0_MEIRU</name>
<dbReference type="CDD" id="cd00130">
    <property type="entry name" value="PAS"/>
    <property type="match status" value="1"/>
</dbReference>
<dbReference type="InterPro" id="IPR029016">
    <property type="entry name" value="GAF-like_dom_sf"/>
</dbReference>
<sequence length="729" mass="80429">MSEPKSLVNSSTACLDLDPLNLSQGIMIVQTDLEGRFAYANRAYLAYMGLQSLPIGASALQHISPGDLPVVMHTVKQALSNPGQTFWVEFSKPLKKPWNRSRWEFMALLDRRGQPVGVQCMGYDISDAYRQARFQEASLALLSSGLKELLSPEAILQRALEEALKVVPVAQAGSATLLHPEGHFRFVAAHGYDLEALKKVPLNPQEPLSLSQHIRARVFTQADISRFNQRLDPERRGIIEGPGRASTIQAMLATPVVVRGQARAYLYLDHFERADAFDGVDLHHLEGLAHHVAWLLYGDELRSEAHYHRYHDPQTGLTNLHGLKETLAHLPPAPRALLALRCRSLERIRGLEGEGIWAAAVQTIAQAIQAELRTADRLAYEKDTFWLLLEGVDNLSDLQAVLARLKDSVHGRLVNSWSQLDFSPHVGVAFAQPGTNLLELPQAAEMALQHARPGQVHVYEPSLAHSTLEDYWLRQALGQALRPLKSGGAPLGFHLYYQPIRALDNGMLYHLEALVRWLHAERGMISPARFLPVVEEEGWMGELGDWIIGEAVAHAAAWGIPVAVNLAGSQLEPSLPRRIAAHLAYHNLPPQQLILEVTEQAALDEINLSVLQNLALQGHPLHLDDFGTGFSSLERITALPLSAIKLGQGFVKNLGPNPSSNTSEARLMRAVQALGRSLELQVIVEGIETEAQYRFLVAEGFRLGQGYLLGRPAAITSDAQLHALRGEGR</sequence>
<dbReference type="EMBL" id="DSWI01000009">
    <property type="protein sequence ID" value="HFG19570.1"/>
    <property type="molecule type" value="Genomic_DNA"/>
</dbReference>
<dbReference type="SMART" id="SM00065">
    <property type="entry name" value="GAF"/>
    <property type="match status" value="1"/>
</dbReference>
<dbReference type="InterPro" id="IPR035919">
    <property type="entry name" value="EAL_sf"/>
</dbReference>
<dbReference type="Gene3D" id="3.30.450.40">
    <property type="match status" value="1"/>
</dbReference>
<dbReference type="SUPFAM" id="SSF55781">
    <property type="entry name" value="GAF domain-like"/>
    <property type="match status" value="1"/>
</dbReference>
<dbReference type="Gene3D" id="3.20.20.450">
    <property type="entry name" value="EAL domain"/>
    <property type="match status" value="1"/>
</dbReference>
<dbReference type="Gene3D" id="3.30.450.20">
    <property type="entry name" value="PAS domain"/>
    <property type="match status" value="1"/>
</dbReference>
<dbReference type="InterPro" id="IPR050706">
    <property type="entry name" value="Cyclic-di-GMP_PDE-like"/>
</dbReference>
<dbReference type="SMART" id="SM00052">
    <property type="entry name" value="EAL"/>
    <property type="match status" value="1"/>
</dbReference>
<dbReference type="InterPro" id="IPR001633">
    <property type="entry name" value="EAL_dom"/>
</dbReference>
<comment type="caution">
    <text evidence="3">The sequence shown here is derived from an EMBL/GenBank/DDBJ whole genome shotgun (WGS) entry which is preliminary data.</text>
</comment>
<dbReference type="PROSITE" id="PS50883">
    <property type="entry name" value="EAL"/>
    <property type="match status" value="1"/>
</dbReference>
<dbReference type="InterPro" id="IPR029787">
    <property type="entry name" value="Nucleotide_cyclase"/>
</dbReference>
<reference evidence="3" key="1">
    <citation type="journal article" date="2020" name="mSystems">
        <title>Genome- and Community-Level Interaction Insights into Carbon Utilization and Element Cycling Functions of Hydrothermarchaeota in Hydrothermal Sediment.</title>
        <authorList>
            <person name="Zhou Z."/>
            <person name="Liu Y."/>
            <person name="Xu W."/>
            <person name="Pan J."/>
            <person name="Luo Z.H."/>
            <person name="Li M."/>
        </authorList>
    </citation>
    <scope>NUCLEOTIDE SEQUENCE [LARGE SCALE GENOMIC DNA]</scope>
    <source>
        <strain evidence="3">SpSt-524</strain>
    </source>
</reference>
<accession>A0A7C3DET0</accession>
<dbReference type="Pfam" id="PF08448">
    <property type="entry name" value="PAS_4"/>
    <property type="match status" value="1"/>
</dbReference>
<feature type="domain" description="GGDEF" evidence="2">
    <location>
        <begin position="333"/>
        <end position="461"/>
    </location>
</feature>
<dbReference type="InterPro" id="IPR043128">
    <property type="entry name" value="Rev_trsase/Diguanyl_cyclase"/>
</dbReference>
<dbReference type="AlphaFoldDB" id="A0A7C3DET0"/>
<dbReference type="InterPro" id="IPR000014">
    <property type="entry name" value="PAS"/>
</dbReference>
<dbReference type="CDD" id="cd01948">
    <property type="entry name" value="EAL"/>
    <property type="match status" value="1"/>
</dbReference>
<dbReference type="InterPro" id="IPR035965">
    <property type="entry name" value="PAS-like_dom_sf"/>
</dbReference>
<protein>
    <submittedName>
        <fullName evidence="3">EAL domain-containing protein</fullName>
    </submittedName>
</protein>
<dbReference type="SUPFAM" id="SSF55785">
    <property type="entry name" value="PYP-like sensor domain (PAS domain)"/>
    <property type="match status" value="1"/>
</dbReference>
<dbReference type="Pfam" id="PF13185">
    <property type="entry name" value="GAF_2"/>
    <property type="match status" value="1"/>
</dbReference>
<organism evidence="3">
    <name type="scientific">Meiothermus ruber</name>
    <dbReference type="NCBI Taxonomy" id="277"/>
    <lineage>
        <taxon>Bacteria</taxon>
        <taxon>Thermotogati</taxon>
        <taxon>Deinococcota</taxon>
        <taxon>Deinococci</taxon>
        <taxon>Thermales</taxon>
        <taxon>Thermaceae</taxon>
        <taxon>Meiothermus</taxon>
    </lineage>
</organism>
<dbReference type="InterPro" id="IPR013656">
    <property type="entry name" value="PAS_4"/>
</dbReference>